<gene>
    <name evidence="2" type="ORF">DFP94_102319</name>
</gene>
<dbReference type="InterPro" id="IPR050490">
    <property type="entry name" value="Bact_solute-bd_prot1"/>
</dbReference>
<dbReference type="PANTHER" id="PTHR43649:SF12">
    <property type="entry name" value="DIACETYLCHITOBIOSE BINDING PROTEIN DASA"/>
    <property type="match status" value="1"/>
</dbReference>
<name>A0A369BLU4_9BACL</name>
<keyword evidence="3" id="KW-1185">Reference proteome</keyword>
<dbReference type="Proteomes" id="UP000253090">
    <property type="component" value="Unassembled WGS sequence"/>
</dbReference>
<dbReference type="InterPro" id="IPR006059">
    <property type="entry name" value="SBP"/>
</dbReference>
<protein>
    <submittedName>
        <fullName evidence="2">Carbohydrate ABC transporter substrate-binding protein (CUT1 family)</fullName>
    </submittedName>
</protein>
<dbReference type="PROSITE" id="PS51257">
    <property type="entry name" value="PROKAR_LIPOPROTEIN"/>
    <property type="match status" value="1"/>
</dbReference>
<accession>A0A369BLU4</accession>
<evidence type="ECO:0000313" key="3">
    <source>
        <dbReference type="Proteomes" id="UP000253090"/>
    </source>
</evidence>
<reference evidence="2 3" key="1">
    <citation type="submission" date="2018-07" db="EMBL/GenBank/DDBJ databases">
        <title>Genomic Encyclopedia of Type Strains, Phase III (KMG-III): the genomes of soil and plant-associated and newly described type strains.</title>
        <authorList>
            <person name="Whitman W."/>
        </authorList>
    </citation>
    <scope>NUCLEOTIDE SEQUENCE [LARGE SCALE GENOMIC DNA]</scope>
    <source>
        <strain evidence="2 3">CECT 8333</strain>
    </source>
</reference>
<dbReference type="Gene3D" id="3.40.190.10">
    <property type="entry name" value="Periplasmic binding protein-like II"/>
    <property type="match status" value="2"/>
</dbReference>
<keyword evidence="1" id="KW-0732">Signal</keyword>
<sequence>MKTKIFQKVGLLGAATLLLLASVGCNSEQSGKDDNGNSKLIIYSESATYEGPVDGYMGKYLEDKANVALNVVPNSVGGSSRFETKLATGDLGNLIVFTSAADFKKAIDAGAVLDLKDELKNLPNIARFSKAVDRVKNSFGGVYGIPTGVSASNEVNQIDPVVIPSLRFDYYQELGTPEVKDYWDFYDVIEKMVKAHPTTEGGDTFYGLSLFSEWDGNSVGMAQKVAEAYGYTASDGVNKYSFIMPHATEDKVENLLADDSYYLKSLQWFNKFYQNGMLDEDSVSQTWADFLKKAEKGQSAIWMFGYMGDLNFNPMNQDLVKQGKGYKRIPFANLKAAEAKSSTVGSSWFWAVSSSTENKEAALKLLDFFYSDEGALAYHLGPKGLLWDINEKGEPIVTELGKAPYETAVPEEWGGGKVDDTLKTMFNGAALDGNSISPILNAPMNKTTWKSYLQDNATMLDKNWTKHYDGVLSAKEYMVKNGRVASYTVVDVPNFQYDDLLAVKRDQVGSIIKELSWKMIYAKNNDEFEALKKEMIQKAKSLGYDECVAFEEEAAKVWFKARKAAN</sequence>
<dbReference type="EMBL" id="QPJW01000002">
    <property type="protein sequence ID" value="RCX21566.1"/>
    <property type="molecule type" value="Genomic_DNA"/>
</dbReference>
<dbReference type="SUPFAM" id="SSF53850">
    <property type="entry name" value="Periplasmic binding protein-like II"/>
    <property type="match status" value="1"/>
</dbReference>
<dbReference type="PANTHER" id="PTHR43649">
    <property type="entry name" value="ARABINOSE-BINDING PROTEIN-RELATED"/>
    <property type="match status" value="1"/>
</dbReference>
<comment type="caution">
    <text evidence="2">The sequence shown here is derived from an EMBL/GenBank/DDBJ whole genome shotgun (WGS) entry which is preliminary data.</text>
</comment>
<dbReference type="OrthoDB" id="3235892at2"/>
<organism evidence="2 3">
    <name type="scientific">Fontibacillus phaseoli</name>
    <dbReference type="NCBI Taxonomy" id="1416533"/>
    <lineage>
        <taxon>Bacteria</taxon>
        <taxon>Bacillati</taxon>
        <taxon>Bacillota</taxon>
        <taxon>Bacilli</taxon>
        <taxon>Bacillales</taxon>
        <taxon>Paenibacillaceae</taxon>
        <taxon>Fontibacillus</taxon>
    </lineage>
</organism>
<evidence type="ECO:0000256" key="1">
    <source>
        <dbReference type="SAM" id="SignalP"/>
    </source>
</evidence>
<dbReference type="Pfam" id="PF13416">
    <property type="entry name" value="SBP_bac_8"/>
    <property type="match status" value="1"/>
</dbReference>
<proteinExistence type="predicted"/>
<evidence type="ECO:0000313" key="2">
    <source>
        <dbReference type="EMBL" id="RCX21566.1"/>
    </source>
</evidence>
<dbReference type="RefSeq" id="WP_114496111.1">
    <property type="nucleotide sequence ID" value="NZ_QPJW01000002.1"/>
</dbReference>
<dbReference type="AlphaFoldDB" id="A0A369BLU4"/>
<feature type="chain" id="PRO_5038926758" evidence="1">
    <location>
        <begin position="28"/>
        <end position="566"/>
    </location>
</feature>
<feature type="signal peptide" evidence="1">
    <location>
        <begin position="1"/>
        <end position="27"/>
    </location>
</feature>